<feature type="compositionally biased region" description="Polar residues" evidence="1">
    <location>
        <begin position="35"/>
        <end position="53"/>
    </location>
</feature>
<name>A0A1L9Q4L9_ASPVE</name>
<protein>
    <submittedName>
        <fullName evidence="2">Uncharacterized protein</fullName>
    </submittedName>
</protein>
<organism evidence="2 3">
    <name type="scientific">Aspergillus versicolor CBS 583.65</name>
    <dbReference type="NCBI Taxonomy" id="1036611"/>
    <lineage>
        <taxon>Eukaryota</taxon>
        <taxon>Fungi</taxon>
        <taxon>Dikarya</taxon>
        <taxon>Ascomycota</taxon>
        <taxon>Pezizomycotina</taxon>
        <taxon>Eurotiomycetes</taxon>
        <taxon>Eurotiomycetidae</taxon>
        <taxon>Eurotiales</taxon>
        <taxon>Aspergillaceae</taxon>
        <taxon>Aspergillus</taxon>
        <taxon>Aspergillus subgen. Nidulantes</taxon>
    </lineage>
</organism>
<dbReference type="VEuPathDB" id="FungiDB:ASPVEDRAFT_409660"/>
<proteinExistence type="predicted"/>
<feature type="region of interest" description="Disordered" evidence="1">
    <location>
        <begin position="35"/>
        <end position="84"/>
    </location>
</feature>
<dbReference type="GeneID" id="63727753"/>
<reference evidence="3" key="1">
    <citation type="journal article" date="2017" name="Genome Biol.">
        <title>Comparative genomics reveals high biological diversity and specific adaptations in the industrially and medically important fungal genus Aspergillus.</title>
        <authorList>
            <person name="de Vries R.P."/>
            <person name="Riley R."/>
            <person name="Wiebenga A."/>
            <person name="Aguilar-Osorio G."/>
            <person name="Amillis S."/>
            <person name="Uchima C.A."/>
            <person name="Anderluh G."/>
            <person name="Asadollahi M."/>
            <person name="Askin M."/>
            <person name="Barry K."/>
            <person name="Battaglia E."/>
            <person name="Bayram O."/>
            <person name="Benocci T."/>
            <person name="Braus-Stromeyer S.A."/>
            <person name="Caldana C."/>
            <person name="Canovas D."/>
            <person name="Cerqueira G.C."/>
            <person name="Chen F."/>
            <person name="Chen W."/>
            <person name="Choi C."/>
            <person name="Clum A."/>
            <person name="Dos Santos R.A."/>
            <person name="Damasio A.R."/>
            <person name="Diallinas G."/>
            <person name="Emri T."/>
            <person name="Fekete E."/>
            <person name="Flipphi M."/>
            <person name="Freyberg S."/>
            <person name="Gallo A."/>
            <person name="Gournas C."/>
            <person name="Habgood R."/>
            <person name="Hainaut M."/>
            <person name="Harispe M.L."/>
            <person name="Henrissat B."/>
            <person name="Hilden K.S."/>
            <person name="Hope R."/>
            <person name="Hossain A."/>
            <person name="Karabika E."/>
            <person name="Karaffa L."/>
            <person name="Karanyi Z."/>
            <person name="Krasevec N."/>
            <person name="Kuo A."/>
            <person name="Kusch H."/>
            <person name="LaButti K."/>
            <person name="Lagendijk E.L."/>
            <person name="Lapidus A."/>
            <person name="Levasseur A."/>
            <person name="Lindquist E."/>
            <person name="Lipzen A."/>
            <person name="Logrieco A.F."/>
            <person name="MacCabe A."/>
            <person name="Maekelae M.R."/>
            <person name="Malavazi I."/>
            <person name="Melin P."/>
            <person name="Meyer V."/>
            <person name="Mielnichuk N."/>
            <person name="Miskei M."/>
            <person name="Molnar A.P."/>
            <person name="Mule G."/>
            <person name="Ngan C.Y."/>
            <person name="Orejas M."/>
            <person name="Orosz E."/>
            <person name="Ouedraogo J.P."/>
            <person name="Overkamp K.M."/>
            <person name="Park H.-S."/>
            <person name="Perrone G."/>
            <person name="Piumi F."/>
            <person name="Punt P.J."/>
            <person name="Ram A.F."/>
            <person name="Ramon A."/>
            <person name="Rauscher S."/>
            <person name="Record E."/>
            <person name="Riano-Pachon D.M."/>
            <person name="Robert V."/>
            <person name="Roehrig J."/>
            <person name="Ruller R."/>
            <person name="Salamov A."/>
            <person name="Salih N.S."/>
            <person name="Samson R.A."/>
            <person name="Sandor E."/>
            <person name="Sanguinetti M."/>
            <person name="Schuetze T."/>
            <person name="Sepcic K."/>
            <person name="Shelest E."/>
            <person name="Sherlock G."/>
            <person name="Sophianopoulou V."/>
            <person name="Squina F.M."/>
            <person name="Sun H."/>
            <person name="Susca A."/>
            <person name="Todd R.B."/>
            <person name="Tsang A."/>
            <person name="Unkles S.E."/>
            <person name="van de Wiele N."/>
            <person name="van Rossen-Uffink D."/>
            <person name="Oliveira J.V."/>
            <person name="Vesth T.C."/>
            <person name="Visser J."/>
            <person name="Yu J.-H."/>
            <person name="Zhou M."/>
            <person name="Andersen M.R."/>
            <person name="Archer D.B."/>
            <person name="Baker S.E."/>
            <person name="Benoit I."/>
            <person name="Brakhage A.A."/>
            <person name="Braus G.H."/>
            <person name="Fischer R."/>
            <person name="Frisvad J.C."/>
            <person name="Goldman G.H."/>
            <person name="Houbraken J."/>
            <person name="Oakley B."/>
            <person name="Pocsi I."/>
            <person name="Scazzocchio C."/>
            <person name="Seiboth B."/>
            <person name="vanKuyk P.A."/>
            <person name="Wortman J."/>
            <person name="Dyer P.S."/>
            <person name="Grigoriev I.V."/>
        </authorList>
    </citation>
    <scope>NUCLEOTIDE SEQUENCE [LARGE SCALE GENOMIC DNA]</scope>
    <source>
        <strain evidence="3">CBS 583.65</strain>
    </source>
</reference>
<accession>A0A1L9Q4L9</accession>
<evidence type="ECO:0000313" key="2">
    <source>
        <dbReference type="EMBL" id="OJJ08686.1"/>
    </source>
</evidence>
<sequence>MMGTRYGFILEQAISDPPYNQGLPVCFGVQISNRRSSQTKNHTKCNSNKTAVSKSPKPATGESRQRTTMQPAKTVTGEHATSPSMAAMTSIGWIQVSTSELIEEIRSYERKKSTAYIGVSGFTQFH</sequence>
<dbReference type="EMBL" id="KV878140">
    <property type="protein sequence ID" value="OJJ08686.1"/>
    <property type="molecule type" value="Genomic_DNA"/>
</dbReference>
<gene>
    <name evidence="2" type="ORF">ASPVEDRAFT_409660</name>
</gene>
<dbReference type="AlphaFoldDB" id="A0A1L9Q4L9"/>
<evidence type="ECO:0000313" key="3">
    <source>
        <dbReference type="Proteomes" id="UP000184073"/>
    </source>
</evidence>
<dbReference type="RefSeq" id="XP_040674448.1">
    <property type="nucleotide sequence ID" value="XM_040812242.1"/>
</dbReference>
<dbReference type="Proteomes" id="UP000184073">
    <property type="component" value="Unassembled WGS sequence"/>
</dbReference>
<evidence type="ECO:0000256" key="1">
    <source>
        <dbReference type="SAM" id="MobiDB-lite"/>
    </source>
</evidence>
<feature type="compositionally biased region" description="Polar residues" evidence="1">
    <location>
        <begin position="66"/>
        <end position="84"/>
    </location>
</feature>
<keyword evidence="3" id="KW-1185">Reference proteome</keyword>